<comment type="subunit">
    <text evidence="3">Monomer. Binds 30S ribosomal subunits, but not 50S ribosomal subunits or 70S ribosomes.</text>
</comment>
<reference evidence="5 6" key="1">
    <citation type="submission" date="2019-06" db="EMBL/GenBank/DDBJ databases">
        <title>Draft genome sequence of Miniimonas arenae KCTC 19750T isolated from sea sand.</title>
        <authorList>
            <person name="Park S.-J."/>
        </authorList>
    </citation>
    <scope>NUCLEOTIDE SEQUENCE [LARGE SCALE GENOMIC DNA]</scope>
    <source>
        <strain evidence="5 6">KCTC 19750</strain>
    </source>
</reference>
<dbReference type="GO" id="GO:0005829">
    <property type="term" value="C:cytosol"/>
    <property type="evidence" value="ECO:0007669"/>
    <property type="project" value="TreeGrafter"/>
</dbReference>
<evidence type="ECO:0000313" key="6">
    <source>
        <dbReference type="Proteomes" id="UP000313849"/>
    </source>
</evidence>
<gene>
    <name evidence="3 5" type="primary">rbfA</name>
    <name evidence="5" type="ORF">FH969_00565</name>
</gene>
<feature type="region of interest" description="Disordered" evidence="4">
    <location>
        <begin position="125"/>
        <end position="171"/>
    </location>
</feature>
<dbReference type="RefSeq" id="WP_139985373.1">
    <property type="nucleotide sequence ID" value="NZ_VENP01000001.1"/>
</dbReference>
<keyword evidence="6" id="KW-1185">Reference proteome</keyword>
<dbReference type="Proteomes" id="UP000313849">
    <property type="component" value="Unassembled WGS sequence"/>
</dbReference>
<evidence type="ECO:0000256" key="1">
    <source>
        <dbReference type="ARBA" id="ARBA00022490"/>
    </source>
</evidence>
<feature type="compositionally biased region" description="Acidic residues" evidence="4">
    <location>
        <begin position="141"/>
        <end position="158"/>
    </location>
</feature>
<dbReference type="PANTHER" id="PTHR33515">
    <property type="entry name" value="RIBOSOME-BINDING FACTOR A, CHLOROPLASTIC-RELATED"/>
    <property type="match status" value="1"/>
</dbReference>
<dbReference type="OrthoDB" id="307788at2"/>
<dbReference type="InterPro" id="IPR015946">
    <property type="entry name" value="KH_dom-like_a/b"/>
</dbReference>
<dbReference type="GO" id="GO:0043024">
    <property type="term" value="F:ribosomal small subunit binding"/>
    <property type="evidence" value="ECO:0007669"/>
    <property type="project" value="TreeGrafter"/>
</dbReference>
<name>A0A5C5BG06_9MICO</name>
<dbReference type="NCBIfam" id="TIGR00082">
    <property type="entry name" value="rbfA"/>
    <property type="match status" value="1"/>
</dbReference>
<proteinExistence type="inferred from homology"/>
<dbReference type="PROSITE" id="PS01319">
    <property type="entry name" value="RBFA"/>
    <property type="match status" value="1"/>
</dbReference>
<comment type="caution">
    <text evidence="5">The sequence shown here is derived from an EMBL/GenBank/DDBJ whole genome shotgun (WGS) entry which is preliminary data.</text>
</comment>
<dbReference type="SUPFAM" id="SSF89919">
    <property type="entry name" value="Ribosome-binding factor A, RbfA"/>
    <property type="match status" value="1"/>
</dbReference>
<dbReference type="Gene3D" id="3.30.300.20">
    <property type="match status" value="1"/>
</dbReference>
<dbReference type="HAMAP" id="MF_00003">
    <property type="entry name" value="RbfA"/>
    <property type="match status" value="1"/>
</dbReference>
<dbReference type="InterPro" id="IPR023799">
    <property type="entry name" value="RbfA_dom_sf"/>
</dbReference>
<evidence type="ECO:0000256" key="3">
    <source>
        <dbReference type="HAMAP-Rule" id="MF_00003"/>
    </source>
</evidence>
<keyword evidence="1 3" id="KW-0963">Cytoplasm</keyword>
<keyword evidence="2 3" id="KW-0690">Ribosome biogenesis</keyword>
<organism evidence="5 6">
    <name type="scientific">Miniimonas arenae</name>
    <dbReference type="NCBI Taxonomy" id="676201"/>
    <lineage>
        <taxon>Bacteria</taxon>
        <taxon>Bacillati</taxon>
        <taxon>Actinomycetota</taxon>
        <taxon>Actinomycetes</taxon>
        <taxon>Micrococcales</taxon>
        <taxon>Beutenbergiaceae</taxon>
        <taxon>Miniimonas</taxon>
    </lineage>
</organism>
<evidence type="ECO:0000313" key="5">
    <source>
        <dbReference type="EMBL" id="TNU77296.1"/>
    </source>
</evidence>
<comment type="subcellular location">
    <subcellularLocation>
        <location evidence="3">Cytoplasm</location>
    </subcellularLocation>
</comment>
<dbReference type="GO" id="GO:0030490">
    <property type="term" value="P:maturation of SSU-rRNA"/>
    <property type="evidence" value="ECO:0007669"/>
    <property type="project" value="UniProtKB-UniRule"/>
</dbReference>
<dbReference type="InterPro" id="IPR000238">
    <property type="entry name" value="RbfA"/>
</dbReference>
<protein>
    <recommendedName>
        <fullName evidence="3">Ribosome-binding factor A</fullName>
    </recommendedName>
</protein>
<accession>A0A5C5BG06</accession>
<sequence>MSDNSRAIRLGEAIKTIVATMLEQRIKDPRLGFVTVTDVNVTGDLQNATVFYTVLGTEEEATATAAALESAKGLLRSEVGKRTGVRLTPTLAFQLDHTPQTAADIAEALRIAAARDAEVRALAEGATYAGDADPYRRPEDASVDETDGEADGESDADVSDAVGPAYDEASR</sequence>
<evidence type="ECO:0000256" key="2">
    <source>
        <dbReference type="ARBA" id="ARBA00022517"/>
    </source>
</evidence>
<dbReference type="AlphaFoldDB" id="A0A5C5BG06"/>
<dbReference type="EMBL" id="VENP01000001">
    <property type="protein sequence ID" value="TNU77296.1"/>
    <property type="molecule type" value="Genomic_DNA"/>
</dbReference>
<dbReference type="InterPro" id="IPR020053">
    <property type="entry name" value="Ribosome-bd_factorA_CS"/>
</dbReference>
<evidence type="ECO:0000256" key="4">
    <source>
        <dbReference type="SAM" id="MobiDB-lite"/>
    </source>
</evidence>
<dbReference type="PANTHER" id="PTHR33515:SF1">
    <property type="entry name" value="RIBOSOME-BINDING FACTOR A, CHLOROPLASTIC-RELATED"/>
    <property type="match status" value="1"/>
</dbReference>
<dbReference type="Pfam" id="PF02033">
    <property type="entry name" value="RBFA"/>
    <property type="match status" value="1"/>
</dbReference>
<comment type="similarity">
    <text evidence="3">Belongs to the RbfA family.</text>
</comment>
<comment type="function">
    <text evidence="3">One of several proteins that assist in the late maturation steps of the functional core of the 30S ribosomal subunit. Associates with free 30S ribosomal subunits (but not with 30S subunits that are part of 70S ribosomes or polysomes). Required for efficient processing of 16S rRNA. May interact with the 5'-terminal helix region of 16S rRNA.</text>
</comment>